<feature type="compositionally biased region" description="Gly residues" evidence="1">
    <location>
        <begin position="147"/>
        <end position="156"/>
    </location>
</feature>
<dbReference type="AlphaFoldDB" id="A0A2P6TU75"/>
<comment type="caution">
    <text evidence="3">The sequence shown here is derived from an EMBL/GenBank/DDBJ whole genome shotgun (WGS) entry which is preliminary data.</text>
</comment>
<sequence length="222" mass="22724">MSDAYIATVLGTLGALTKGASWTYRTQQPAAPSFQPQLPPQEEDEQWWVDSDPLQLPPEDNQGVLLFVDTELPRVRAAMAAATVVHASETGQLARALRQAGLQTKAADVLFAGSGPVTLNTTLLPSASQAAAGGSNSSSADAQGSGSSTGGSEGGGGSSLSAGAIAALCICCVALVAAVAGTVLHVRRRRARQGRYEVFQEVQRSGSSPISSSSTGGKPYEH</sequence>
<evidence type="ECO:0000256" key="2">
    <source>
        <dbReference type="SAM" id="Phobius"/>
    </source>
</evidence>
<keyword evidence="2" id="KW-0812">Transmembrane</keyword>
<feature type="region of interest" description="Disordered" evidence="1">
    <location>
        <begin position="200"/>
        <end position="222"/>
    </location>
</feature>
<evidence type="ECO:0000313" key="4">
    <source>
        <dbReference type="Proteomes" id="UP000239899"/>
    </source>
</evidence>
<proteinExistence type="predicted"/>
<name>A0A2P6TU75_CHLSO</name>
<feature type="compositionally biased region" description="Low complexity" evidence="1">
    <location>
        <begin position="128"/>
        <end position="146"/>
    </location>
</feature>
<evidence type="ECO:0000313" key="3">
    <source>
        <dbReference type="EMBL" id="PRW57628.1"/>
    </source>
</evidence>
<keyword evidence="2" id="KW-1133">Transmembrane helix</keyword>
<dbReference type="OrthoDB" id="10480366at2759"/>
<reference evidence="3 4" key="1">
    <citation type="journal article" date="2018" name="Plant J.">
        <title>Genome sequences of Chlorella sorokiniana UTEX 1602 and Micractinium conductrix SAG 241.80: implications to maltose excretion by a green alga.</title>
        <authorList>
            <person name="Arriola M.B."/>
            <person name="Velmurugan N."/>
            <person name="Zhang Y."/>
            <person name="Plunkett M.H."/>
            <person name="Hondzo H."/>
            <person name="Barney B.M."/>
        </authorList>
    </citation>
    <scope>NUCLEOTIDE SEQUENCE [LARGE SCALE GENOMIC DNA]</scope>
    <source>
        <strain evidence="4">UTEX 1602</strain>
    </source>
</reference>
<accession>A0A2P6TU75</accession>
<protein>
    <submittedName>
        <fullName evidence="3">Peptidase</fullName>
    </submittedName>
</protein>
<feature type="compositionally biased region" description="Low complexity" evidence="1">
    <location>
        <begin position="205"/>
        <end position="222"/>
    </location>
</feature>
<keyword evidence="2" id="KW-0472">Membrane</keyword>
<feature type="transmembrane region" description="Helical" evidence="2">
    <location>
        <begin position="162"/>
        <end position="186"/>
    </location>
</feature>
<gene>
    <name evidence="3" type="ORF">C2E21_3569</name>
</gene>
<keyword evidence="4" id="KW-1185">Reference proteome</keyword>
<dbReference type="EMBL" id="LHPG02000006">
    <property type="protein sequence ID" value="PRW57628.1"/>
    <property type="molecule type" value="Genomic_DNA"/>
</dbReference>
<feature type="region of interest" description="Disordered" evidence="1">
    <location>
        <begin position="128"/>
        <end position="156"/>
    </location>
</feature>
<dbReference type="Proteomes" id="UP000239899">
    <property type="component" value="Unassembled WGS sequence"/>
</dbReference>
<evidence type="ECO:0000256" key="1">
    <source>
        <dbReference type="SAM" id="MobiDB-lite"/>
    </source>
</evidence>
<organism evidence="3 4">
    <name type="scientific">Chlorella sorokiniana</name>
    <name type="common">Freshwater green alga</name>
    <dbReference type="NCBI Taxonomy" id="3076"/>
    <lineage>
        <taxon>Eukaryota</taxon>
        <taxon>Viridiplantae</taxon>
        <taxon>Chlorophyta</taxon>
        <taxon>core chlorophytes</taxon>
        <taxon>Trebouxiophyceae</taxon>
        <taxon>Chlorellales</taxon>
        <taxon>Chlorellaceae</taxon>
        <taxon>Chlorella clade</taxon>
        <taxon>Chlorella</taxon>
    </lineage>
</organism>